<reference evidence="5 6" key="1">
    <citation type="submission" date="2024-02" db="EMBL/GenBank/DDBJ databases">
        <title>Marinospirillum sp. MEB 164 isolated from Lonar lake sediment.</title>
        <authorList>
            <person name="Joshi A."/>
            <person name="Thite S."/>
        </authorList>
    </citation>
    <scope>NUCLEOTIDE SEQUENCE [LARGE SCALE GENOMIC DNA]</scope>
    <source>
        <strain evidence="5 6">MEB164</strain>
    </source>
</reference>
<comment type="subcellular location">
    <subcellularLocation>
        <location evidence="3">Cytoplasm</location>
    </subcellularLocation>
</comment>
<comment type="similarity">
    <text evidence="3">Belongs to the GlpE family.</text>
</comment>
<protein>
    <recommendedName>
        <fullName evidence="3">Thiosulfate sulfurtransferase GlpE</fullName>
        <ecNumber evidence="3">2.8.1.1</ecNumber>
    </recommendedName>
</protein>
<dbReference type="PANTHER" id="PTHR43031:SF6">
    <property type="entry name" value="THIOSULFATE SULFURTRANSFERASE GLPE"/>
    <property type="match status" value="1"/>
</dbReference>
<dbReference type="SUPFAM" id="SSF52821">
    <property type="entry name" value="Rhodanese/Cell cycle control phosphatase"/>
    <property type="match status" value="1"/>
</dbReference>
<keyword evidence="6" id="KW-1185">Reference proteome</keyword>
<dbReference type="GO" id="GO:0004792">
    <property type="term" value="F:thiosulfate-cyanide sulfurtransferase activity"/>
    <property type="evidence" value="ECO:0007669"/>
    <property type="project" value="UniProtKB-EC"/>
</dbReference>
<dbReference type="SMART" id="SM00450">
    <property type="entry name" value="RHOD"/>
    <property type="match status" value="1"/>
</dbReference>
<evidence type="ECO:0000313" key="5">
    <source>
        <dbReference type="EMBL" id="MFK7160483.1"/>
    </source>
</evidence>
<dbReference type="PANTHER" id="PTHR43031">
    <property type="entry name" value="FAD-DEPENDENT OXIDOREDUCTASE"/>
    <property type="match status" value="1"/>
</dbReference>
<proteinExistence type="inferred from homology"/>
<evidence type="ECO:0000256" key="1">
    <source>
        <dbReference type="ARBA" id="ARBA00022490"/>
    </source>
</evidence>
<organism evidence="5 6">
    <name type="scientific">Marinospirillum alkalitolerans</name>
    <dbReference type="NCBI Taxonomy" id="3123374"/>
    <lineage>
        <taxon>Bacteria</taxon>
        <taxon>Pseudomonadati</taxon>
        <taxon>Pseudomonadota</taxon>
        <taxon>Gammaproteobacteria</taxon>
        <taxon>Oceanospirillales</taxon>
        <taxon>Oceanospirillaceae</taxon>
        <taxon>Marinospirillum</taxon>
    </lineage>
</organism>
<dbReference type="Gene3D" id="3.40.250.10">
    <property type="entry name" value="Rhodanese-like domain"/>
    <property type="match status" value="1"/>
</dbReference>
<keyword evidence="1 3" id="KW-0963">Cytoplasm</keyword>
<accession>A0ABW8PW15</accession>
<dbReference type="PROSITE" id="PS50206">
    <property type="entry name" value="RHODANESE_3"/>
    <property type="match status" value="1"/>
</dbReference>
<comment type="caution">
    <text evidence="5">The sequence shown here is derived from an EMBL/GenBank/DDBJ whole genome shotgun (WGS) entry which is preliminary data.</text>
</comment>
<dbReference type="Pfam" id="PF00581">
    <property type="entry name" value="Rhodanese"/>
    <property type="match status" value="1"/>
</dbReference>
<dbReference type="HAMAP" id="MF_01009">
    <property type="entry name" value="Thiosulf_sulfurtr"/>
    <property type="match status" value="1"/>
</dbReference>
<comment type="catalytic activity">
    <reaction evidence="3">
        <text>thiosulfate + [thioredoxin]-dithiol = [thioredoxin]-disulfide + hydrogen sulfide + sulfite + 2 H(+)</text>
        <dbReference type="Rhea" id="RHEA:83859"/>
        <dbReference type="Rhea" id="RHEA-COMP:10698"/>
        <dbReference type="Rhea" id="RHEA-COMP:10700"/>
        <dbReference type="ChEBI" id="CHEBI:15378"/>
        <dbReference type="ChEBI" id="CHEBI:17359"/>
        <dbReference type="ChEBI" id="CHEBI:29919"/>
        <dbReference type="ChEBI" id="CHEBI:29950"/>
        <dbReference type="ChEBI" id="CHEBI:33542"/>
        <dbReference type="ChEBI" id="CHEBI:50058"/>
    </reaction>
</comment>
<feature type="active site" description="Cysteine persulfide intermediate" evidence="3">
    <location>
        <position position="64"/>
    </location>
</feature>
<dbReference type="InterPro" id="IPR050229">
    <property type="entry name" value="GlpE_sulfurtransferase"/>
</dbReference>
<dbReference type="EMBL" id="JBANFI010000003">
    <property type="protein sequence ID" value="MFK7160483.1"/>
    <property type="molecule type" value="Genomic_DNA"/>
</dbReference>
<dbReference type="NCBIfam" id="NF001195">
    <property type="entry name" value="PRK00162.1"/>
    <property type="match status" value="1"/>
</dbReference>
<dbReference type="Proteomes" id="UP001621714">
    <property type="component" value="Unassembled WGS sequence"/>
</dbReference>
<evidence type="ECO:0000256" key="3">
    <source>
        <dbReference type="HAMAP-Rule" id="MF_01009"/>
    </source>
</evidence>
<dbReference type="InterPro" id="IPR023695">
    <property type="entry name" value="Thiosulf_sulfurTrfase"/>
</dbReference>
<feature type="domain" description="Rhodanese" evidence="4">
    <location>
        <begin position="16"/>
        <end position="104"/>
    </location>
</feature>
<dbReference type="InterPro" id="IPR036873">
    <property type="entry name" value="Rhodanese-like_dom_sf"/>
</dbReference>
<name>A0ABW8PW15_9GAMM</name>
<dbReference type="RefSeq" id="WP_405338237.1">
    <property type="nucleotide sequence ID" value="NZ_JBANFI010000003.1"/>
</dbReference>
<evidence type="ECO:0000313" key="6">
    <source>
        <dbReference type="Proteomes" id="UP001621714"/>
    </source>
</evidence>
<dbReference type="CDD" id="cd01444">
    <property type="entry name" value="GlpE_ST"/>
    <property type="match status" value="1"/>
</dbReference>
<keyword evidence="2 3" id="KW-0808">Transferase</keyword>
<dbReference type="EC" id="2.8.1.1" evidence="3"/>
<dbReference type="InterPro" id="IPR001763">
    <property type="entry name" value="Rhodanese-like_dom"/>
</dbReference>
<comment type="function">
    <text evidence="3">Transferase that catalyzes the transfer of sulfur from thiosulfate to thiophilic acceptors such as cyanide or dithiols. May function in a CysM-independent thiosulfate assimilation pathway by catalyzing the conversion of thiosulfate to sulfite, which can then be used for L-cysteine biosynthesis.</text>
</comment>
<evidence type="ECO:0000256" key="2">
    <source>
        <dbReference type="ARBA" id="ARBA00022679"/>
    </source>
</evidence>
<evidence type="ECO:0000259" key="4">
    <source>
        <dbReference type="PROSITE" id="PS50206"/>
    </source>
</evidence>
<comment type="catalytic activity">
    <reaction evidence="3">
        <text>thiosulfate + hydrogen cyanide = thiocyanate + sulfite + 2 H(+)</text>
        <dbReference type="Rhea" id="RHEA:16881"/>
        <dbReference type="ChEBI" id="CHEBI:15378"/>
        <dbReference type="ChEBI" id="CHEBI:17359"/>
        <dbReference type="ChEBI" id="CHEBI:18022"/>
        <dbReference type="ChEBI" id="CHEBI:18407"/>
        <dbReference type="ChEBI" id="CHEBI:33542"/>
        <dbReference type="EC" id="2.8.1.1"/>
    </reaction>
</comment>
<sequence length="105" mass="11830">MSFKNLQAHEALAWLESDQALFVDIRDPQSYAAGHIRGALALNNDNVAQFVREQDKTRPVVVCCYHGMSSQNAAQFLFEQGFSEAYSLAGGYEQWKHLYPEQCTA</sequence>
<gene>
    <name evidence="3 5" type="primary">glpE</name>
    <name evidence="5" type="ORF">V6U78_05475</name>
</gene>